<name>A0AAD8JQ98_TARER</name>
<evidence type="ECO:0000259" key="2">
    <source>
        <dbReference type="Pfam" id="PF08646"/>
    </source>
</evidence>
<evidence type="ECO:0000313" key="3">
    <source>
        <dbReference type="EMBL" id="KAK1407623.1"/>
    </source>
</evidence>
<keyword evidence="4" id="KW-1185">Reference proteome</keyword>
<dbReference type="InterPro" id="IPR012340">
    <property type="entry name" value="NA-bd_OB-fold"/>
</dbReference>
<feature type="domain" description="Replication factor A C-terminal" evidence="2">
    <location>
        <begin position="82"/>
        <end position="197"/>
    </location>
</feature>
<dbReference type="Pfam" id="PF08646">
    <property type="entry name" value="Rep_fac-A_C"/>
    <property type="match status" value="1"/>
</dbReference>
<dbReference type="EMBL" id="JAUHHV010000011">
    <property type="protein sequence ID" value="KAK1407623.1"/>
    <property type="molecule type" value="Genomic_DNA"/>
</dbReference>
<sequence>MIGKALVVTAMTVTFFKSYQLESTTATTVEVNPDFPGLQRYLEKFANLGDPENTDNTLQKLTIAELQGRAHDHVLKSGKFLCYAKITTMHDYRGWFYANCTVPNCLNKVLPEEDTFVCADHVMKEAPTFMYYLNTVITDDTGSIEASFFNDSLTHLIGYTCNQMMIEKKNRNPKEIPPVIKSLTGIQLLLTVNIKPNGSLGVDSAQKTSTITPTTPDSKTNTSTRNQPESIGKNKKQKTGEAKARKLLQHA</sequence>
<dbReference type="InterPro" id="IPR013955">
    <property type="entry name" value="Rep_factor-A_C"/>
</dbReference>
<gene>
    <name evidence="3" type="ORF">QVD17_39243</name>
</gene>
<reference evidence="3" key="1">
    <citation type="journal article" date="2023" name="bioRxiv">
        <title>Improved chromosome-level genome assembly for marigold (Tagetes erecta).</title>
        <authorList>
            <person name="Jiang F."/>
            <person name="Yuan L."/>
            <person name="Wang S."/>
            <person name="Wang H."/>
            <person name="Xu D."/>
            <person name="Wang A."/>
            <person name="Fan W."/>
        </authorList>
    </citation>
    <scope>NUCLEOTIDE SEQUENCE</scope>
    <source>
        <strain evidence="3">WSJ</strain>
        <tissue evidence="3">Leaf</tissue>
    </source>
</reference>
<evidence type="ECO:0000313" key="4">
    <source>
        <dbReference type="Proteomes" id="UP001229421"/>
    </source>
</evidence>
<dbReference type="AlphaFoldDB" id="A0AAD8JQ98"/>
<accession>A0AAD8JQ98</accession>
<dbReference type="Gene3D" id="2.40.50.140">
    <property type="entry name" value="Nucleic acid-binding proteins"/>
    <property type="match status" value="1"/>
</dbReference>
<organism evidence="3 4">
    <name type="scientific">Tagetes erecta</name>
    <name type="common">African marigold</name>
    <dbReference type="NCBI Taxonomy" id="13708"/>
    <lineage>
        <taxon>Eukaryota</taxon>
        <taxon>Viridiplantae</taxon>
        <taxon>Streptophyta</taxon>
        <taxon>Embryophyta</taxon>
        <taxon>Tracheophyta</taxon>
        <taxon>Spermatophyta</taxon>
        <taxon>Magnoliopsida</taxon>
        <taxon>eudicotyledons</taxon>
        <taxon>Gunneridae</taxon>
        <taxon>Pentapetalae</taxon>
        <taxon>asterids</taxon>
        <taxon>campanulids</taxon>
        <taxon>Asterales</taxon>
        <taxon>Asteraceae</taxon>
        <taxon>Asteroideae</taxon>
        <taxon>Heliantheae alliance</taxon>
        <taxon>Tageteae</taxon>
        <taxon>Tagetes</taxon>
    </lineage>
</organism>
<evidence type="ECO:0000256" key="1">
    <source>
        <dbReference type="SAM" id="MobiDB-lite"/>
    </source>
</evidence>
<feature type="compositionally biased region" description="Polar residues" evidence="1">
    <location>
        <begin position="205"/>
        <end position="229"/>
    </location>
</feature>
<protein>
    <recommendedName>
        <fullName evidence="2">Replication factor A C-terminal domain-containing protein</fullName>
    </recommendedName>
</protein>
<dbReference type="PANTHER" id="PTHR47165">
    <property type="entry name" value="OS03G0429900 PROTEIN"/>
    <property type="match status" value="1"/>
</dbReference>
<comment type="caution">
    <text evidence="3">The sequence shown here is derived from an EMBL/GenBank/DDBJ whole genome shotgun (WGS) entry which is preliminary data.</text>
</comment>
<dbReference type="Proteomes" id="UP001229421">
    <property type="component" value="Unassembled WGS sequence"/>
</dbReference>
<dbReference type="PANTHER" id="PTHR47165:SF4">
    <property type="entry name" value="OS03G0429900 PROTEIN"/>
    <property type="match status" value="1"/>
</dbReference>
<proteinExistence type="predicted"/>
<feature type="region of interest" description="Disordered" evidence="1">
    <location>
        <begin position="201"/>
        <end position="251"/>
    </location>
</feature>
<dbReference type="SUPFAM" id="SSF50249">
    <property type="entry name" value="Nucleic acid-binding proteins"/>
    <property type="match status" value="1"/>
</dbReference>